<evidence type="ECO:0000259" key="10">
    <source>
        <dbReference type="PROSITE" id="PS50522"/>
    </source>
</evidence>
<dbReference type="EC" id="2.7.7.48" evidence="1"/>
<evidence type="ECO:0000313" key="12">
    <source>
        <dbReference type="Proteomes" id="UP000679971"/>
    </source>
</evidence>
<evidence type="ECO:0000256" key="1">
    <source>
        <dbReference type="ARBA" id="ARBA00012494"/>
    </source>
</evidence>
<evidence type="ECO:0000313" key="11">
    <source>
        <dbReference type="EMBL" id="DAD52554.1"/>
    </source>
</evidence>
<feature type="domain" description="RdRp catalytic" evidence="10">
    <location>
        <begin position="321"/>
        <end position="464"/>
    </location>
</feature>
<gene>
    <name evidence="11" type="primary">SRR6255733_4_4</name>
</gene>
<feature type="binding site" evidence="9">
    <location>
        <position position="336"/>
    </location>
    <ligand>
        <name>Mg(2+)</name>
        <dbReference type="ChEBI" id="CHEBI:18420"/>
        <label>2</label>
    </ligand>
</feature>
<keyword evidence="9" id="KW-0460">Magnesium</keyword>
<protein>
    <recommendedName>
        <fullName evidence="1">RNA-directed RNA polymerase</fullName>
        <ecNumber evidence="1">2.7.7.48</ecNumber>
    </recommendedName>
    <alternativeName>
        <fullName evidence="7">RNA replicase beta chain</fullName>
    </alternativeName>
</protein>
<dbReference type="InterPro" id="IPR043502">
    <property type="entry name" value="DNA/RNA_pol_sf"/>
</dbReference>
<keyword evidence="9" id="KW-0479">Metal-binding</keyword>
<dbReference type="GO" id="GO:0003968">
    <property type="term" value="F:RNA-directed RNA polymerase activity"/>
    <property type="evidence" value="ECO:0007669"/>
    <property type="project" value="UniProtKB-KW"/>
</dbReference>
<dbReference type="SUPFAM" id="SSF56672">
    <property type="entry name" value="DNA/RNA polymerases"/>
    <property type="match status" value="1"/>
</dbReference>
<dbReference type="GO" id="GO:0046872">
    <property type="term" value="F:metal ion binding"/>
    <property type="evidence" value="ECO:0007669"/>
    <property type="project" value="UniProtKB-KW"/>
</dbReference>
<keyword evidence="4" id="KW-0548">Nucleotidyltransferase</keyword>
<evidence type="ECO:0000256" key="6">
    <source>
        <dbReference type="ARBA" id="ARBA00022953"/>
    </source>
</evidence>
<dbReference type="EMBL" id="BK014138">
    <property type="protein sequence ID" value="DAD52554.1"/>
    <property type="molecule type" value="Genomic_RNA"/>
</dbReference>
<proteinExistence type="predicted"/>
<organism evidence="11 12">
    <name type="scientific">ssRNA phage SRR6255733_4</name>
    <dbReference type="NCBI Taxonomy" id="2786500"/>
    <lineage>
        <taxon>Viruses</taxon>
        <taxon>Riboviria</taxon>
        <taxon>Orthornavirae</taxon>
        <taxon>Lenarviricota</taxon>
        <taxon>Leviviricetes</taxon>
        <taxon>Timlovirales</taxon>
        <taxon>Steitzviridae</taxon>
        <taxon>Hohrdovirus</taxon>
        <taxon>Hohrdovirus caenivivens</taxon>
    </lineage>
</organism>
<dbReference type="InterPro" id="IPR007096">
    <property type="entry name" value="RNA-dir_Rpol_cat_phage"/>
</dbReference>
<dbReference type="KEGG" id="vg:80400184"/>
<evidence type="ECO:0000256" key="7">
    <source>
        <dbReference type="ARBA" id="ARBA00030248"/>
    </source>
</evidence>
<keyword evidence="2 11" id="KW-0696">RNA-directed RNA polymerase</keyword>
<keyword evidence="3" id="KW-0808">Transferase</keyword>
<evidence type="ECO:0000256" key="3">
    <source>
        <dbReference type="ARBA" id="ARBA00022679"/>
    </source>
</evidence>
<accession>A0A8S5L5K2</accession>
<reference evidence="11 12" key="1">
    <citation type="submission" date="2020-09" db="EMBL/GenBank/DDBJ databases">
        <title>Leviviricetes taxonomy.</title>
        <authorList>
            <person name="Stockdale S.R."/>
            <person name="Callanan J."/>
            <person name="Adriaenssens E.M."/>
            <person name="Kuhn J.H."/>
            <person name="Rumnieks J."/>
            <person name="Shkoporov A."/>
            <person name="Draper L.A."/>
            <person name="Ross P."/>
            <person name="Hill C."/>
        </authorList>
    </citation>
    <scope>NUCLEOTIDE SEQUENCE [LARGE SCALE GENOMIC DNA]</scope>
</reference>
<evidence type="ECO:0000256" key="9">
    <source>
        <dbReference type="PIRSR" id="PIRSR605093-1"/>
    </source>
</evidence>
<evidence type="ECO:0000256" key="2">
    <source>
        <dbReference type="ARBA" id="ARBA00022484"/>
    </source>
</evidence>
<keyword evidence="12" id="KW-1185">Reference proteome</keyword>
<dbReference type="Proteomes" id="UP000679971">
    <property type="component" value="Segment"/>
</dbReference>
<evidence type="ECO:0000256" key="5">
    <source>
        <dbReference type="ARBA" id="ARBA00022741"/>
    </source>
</evidence>
<evidence type="ECO:0000256" key="4">
    <source>
        <dbReference type="ARBA" id="ARBA00022695"/>
    </source>
</evidence>
<comment type="cofactor">
    <cofactor evidence="9">
        <name>Mg(2+)</name>
        <dbReference type="ChEBI" id="CHEBI:18420"/>
    </cofactor>
    <text evidence="9">Binds 2 Mg(2+) per subunit.</text>
</comment>
<dbReference type="Pfam" id="PF03431">
    <property type="entry name" value="RNA_replicase_B"/>
    <property type="match status" value="1"/>
</dbReference>
<dbReference type="PROSITE" id="PS50522">
    <property type="entry name" value="RDRP_PHAGE"/>
    <property type="match status" value="1"/>
</dbReference>
<dbReference type="RefSeq" id="YP_010770684.1">
    <property type="nucleotide sequence ID" value="NC_074361.1"/>
</dbReference>
<name>A0A8S5L5K2_9VIRU</name>
<keyword evidence="6" id="KW-0693">Viral RNA replication</keyword>
<comment type="catalytic activity">
    <reaction evidence="8">
        <text>RNA(n) + a ribonucleoside 5'-triphosphate = RNA(n+1) + diphosphate</text>
        <dbReference type="Rhea" id="RHEA:21248"/>
        <dbReference type="Rhea" id="RHEA-COMP:14527"/>
        <dbReference type="Rhea" id="RHEA-COMP:17342"/>
        <dbReference type="ChEBI" id="CHEBI:33019"/>
        <dbReference type="ChEBI" id="CHEBI:61557"/>
        <dbReference type="ChEBI" id="CHEBI:140395"/>
        <dbReference type="EC" id="2.7.7.48"/>
    </reaction>
</comment>
<dbReference type="InterPro" id="IPR005093">
    <property type="entry name" value="RNArep_beta"/>
</dbReference>
<dbReference type="GO" id="GO:0039694">
    <property type="term" value="P:viral RNA genome replication"/>
    <property type="evidence" value="ECO:0007669"/>
    <property type="project" value="InterPro"/>
</dbReference>
<sequence length="623" mass="69977">MKSPTVLLRSLLLDFSRLEPSVKGLDRDIRTIERRFKHEGYGFLTVTLPVLGDAIVNGISSEQFCCPFGFRKPKGQALPRLFSGLLSEVFDPMSGRVKEQASVSCIQNLIQVCKLFKKVRLDDEDNDKLHSSALDGFSRCDDQIGKTDLSDRDDYLYRLVCSQVLPALRVTKHSLHRDSFDPEFKHGPGAVAESYSPNQKWKGVYEGILTDAFDTERYQYDLFAITPDAHLSRAVGMHVDSSDTLTDRIVKYGTQYTAASRSIARLISVAKDSTSRRTITIEPLLNQFIQQGLNIELRESISKCSILSGCLALSNQGENQKLALIGSLNRRWSTIDLKSASDLLSTKMVSRTFDHLPEFFGQMMNCRSTHVECDKYTLEMRKYAGMGNATTFPVQSIVFALLAITAIVDDGLRKPTHGRVKRASRHVRVYGDDIIVSTKHVHKVVDWLQKAGLTVNQKKSFLDGYFKESCGVDAYRGIDITPVYCRQRPDDSSIDPSAIAGLVSFSNQLWLKGLYKASDTIAREVEGRLGFSLPLVSRNSSALGWHSRTDAMDANSWDSKLQCLTLKARVLTSVKKKDNLDGWPALLKFFHVPLLGRPLKHLQESSMRFRLRIARKRVPTHVG</sequence>
<feature type="binding site" evidence="9">
    <location>
        <position position="432"/>
    </location>
    <ligand>
        <name>Mg(2+)</name>
        <dbReference type="ChEBI" id="CHEBI:18420"/>
        <label>2</label>
    </ligand>
</feature>
<keyword evidence="5" id="KW-0547">Nucleotide-binding</keyword>
<dbReference type="GO" id="GO:0000166">
    <property type="term" value="F:nucleotide binding"/>
    <property type="evidence" value="ECO:0007669"/>
    <property type="project" value="UniProtKB-KW"/>
</dbReference>
<evidence type="ECO:0000256" key="8">
    <source>
        <dbReference type="ARBA" id="ARBA00048744"/>
    </source>
</evidence>
<dbReference type="GeneID" id="80400184"/>
<feature type="binding site" evidence="9">
    <location>
        <position position="433"/>
    </location>
    <ligand>
        <name>Mg(2+)</name>
        <dbReference type="ChEBI" id="CHEBI:18420"/>
        <label>2</label>
    </ligand>
</feature>